<evidence type="ECO:0000256" key="2">
    <source>
        <dbReference type="ARBA" id="ARBA00022729"/>
    </source>
</evidence>
<dbReference type="PANTHER" id="PTHR30483">
    <property type="entry name" value="LEUCINE-SPECIFIC-BINDING PROTEIN"/>
    <property type="match status" value="1"/>
</dbReference>
<comment type="caution">
    <text evidence="6">The sequence shown here is derived from an EMBL/GenBank/DDBJ whole genome shotgun (WGS) entry which is preliminary data.</text>
</comment>
<dbReference type="AlphaFoldDB" id="A0A562NUT3"/>
<dbReference type="PANTHER" id="PTHR30483:SF38">
    <property type="entry name" value="BLR7848 PROTEIN"/>
    <property type="match status" value="1"/>
</dbReference>
<gene>
    <name evidence="6" type="ORF">IQ24_01158</name>
</gene>
<dbReference type="SUPFAM" id="SSF53822">
    <property type="entry name" value="Periplasmic binding protein-like I"/>
    <property type="match status" value="1"/>
</dbReference>
<evidence type="ECO:0000313" key="6">
    <source>
        <dbReference type="EMBL" id="TWI35800.1"/>
    </source>
</evidence>
<accession>A0A562NUT3</accession>
<evidence type="ECO:0000313" key="7">
    <source>
        <dbReference type="Proteomes" id="UP000316225"/>
    </source>
</evidence>
<feature type="domain" description="Leucine-binding protein" evidence="5">
    <location>
        <begin position="25"/>
        <end position="370"/>
    </location>
</feature>
<dbReference type="Pfam" id="PF13458">
    <property type="entry name" value="Peripla_BP_6"/>
    <property type="match status" value="1"/>
</dbReference>
<dbReference type="InterPro" id="IPR028081">
    <property type="entry name" value="Leu-bd"/>
</dbReference>
<dbReference type="GO" id="GO:0006865">
    <property type="term" value="P:amino acid transport"/>
    <property type="evidence" value="ECO:0007669"/>
    <property type="project" value="UniProtKB-KW"/>
</dbReference>
<keyword evidence="2 4" id="KW-0732">Signal</keyword>
<dbReference type="OrthoDB" id="435355at2"/>
<evidence type="ECO:0000259" key="5">
    <source>
        <dbReference type="Pfam" id="PF13458"/>
    </source>
</evidence>
<dbReference type="EMBL" id="VLKU01000003">
    <property type="protein sequence ID" value="TWI35800.1"/>
    <property type="molecule type" value="Genomic_DNA"/>
</dbReference>
<organism evidence="6 7">
    <name type="scientific">Paracoccus sulfuroxidans</name>
    <dbReference type="NCBI Taxonomy" id="384678"/>
    <lineage>
        <taxon>Bacteria</taxon>
        <taxon>Pseudomonadati</taxon>
        <taxon>Pseudomonadota</taxon>
        <taxon>Alphaproteobacteria</taxon>
        <taxon>Rhodobacterales</taxon>
        <taxon>Paracoccaceae</taxon>
        <taxon>Paracoccus</taxon>
    </lineage>
</organism>
<dbReference type="InterPro" id="IPR051010">
    <property type="entry name" value="BCAA_transport"/>
</dbReference>
<dbReference type="InterPro" id="IPR028082">
    <property type="entry name" value="Peripla_BP_I"/>
</dbReference>
<name>A0A562NUT3_9RHOB</name>
<protein>
    <submittedName>
        <fullName evidence="6">Branched-chain amino acid transport system substrate-binding protein</fullName>
    </submittedName>
</protein>
<keyword evidence="3" id="KW-0029">Amino-acid transport</keyword>
<comment type="similarity">
    <text evidence="1">Belongs to the leucine-binding protein family.</text>
</comment>
<reference evidence="6 7" key="1">
    <citation type="journal article" date="2015" name="Stand. Genomic Sci.">
        <title>Genomic Encyclopedia of Bacterial and Archaeal Type Strains, Phase III: the genomes of soil and plant-associated and newly described type strains.</title>
        <authorList>
            <person name="Whitman W.B."/>
            <person name="Woyke T."/>
            <person name="Klenk H.P."/>
            <person name="Zhou Y."/>
            <person name="Lilburn T.G."/>
            <person name="Beck B.J."/>
            <person name="De Vos P."/>
            <person name="Vandamme P."/>
            <person name="Eisen J.A."/>
            <person name="Garrity G."/>
            <person name="Hugenholtz P."/>
            <person name="Kyrpides N.C."/>
        </authorList>
    </citation>
    <scope>NUCLEOTIDE SEQUENCE [LARGE SCALE GENOMIC DNA]</scope>
    <source>
        <strain evidence="6 7">CGMCC 1.5364</strain>
    </source>
</reference>
<evidence type="ECO:0000256" key="4">
    <source>
        <dbReference type="SAM" id="SignalP"/>
    </source>
</evidence>
<dbReference type="Gene3D" id="3.40.50.2300">
    <property type="match status" value="2"/>
</dbReference>
<dbReference type="RefSeq" id="WP_145396865.1">
    <property type="nucleotide sequence ID" value="NZ_VLKU01000003.1"/>
</dbReference>
<evidence type="ECO:0000256" key="3">
    <source>
        <dbReference type="ARBA" id="ARBA00022970"/>
    </source>
</evidence>
<keyword evidence="3" id="KW-0813">Transport</keyword>
<proteinExistence type="inferred from homology"/>
<dbReference type="CDD" id="cd06333">
    <property type="entry name" value="PBP1_ABC_RPA1789-like"/>
    <property type="match status" value="1"/>
</dbReference>
<dbReference type="Proteomes" id="UP000316225">
    <property type="component" value="Unassembled WGS sequence"/>
</dbReference>
<feature type="chain" id="PRO_5021836030" evidence="4">
    <location>
        <begin position="25"/>
        <end position="390"/>
    </location>
</feature>
<feature type="signal peptide" evidence="4">
    <location>
        <begin position="1"/>
        <end position="24"/>
    </location>
</feature>
<sequence length="390" mass="41157">MKRILLKAVPVAIATAFLNAPAQAEIKVGVILSLTGPAASLGAPAKNTIDILPRKMGDEDVSYTVLDDASDPSAAVRAARKLVDEDKVDVIFGPSVTPTSLAVVEVAGQSGLPMISFAGSAAIASPVEGNKQWSYVLVAPERTMAHYVFDQMKKDGDKTLAFISFNDAFGDNITREFSAAAKEAGIEVVADERFNSKDTSVTAQALSAMSKNPDAILIGASGTPGVTPVIELRNAGYQGQIYLNQGMANPDVLRVGKDVLDGVMLSVSPVLVAEQLPADHPVKERATEYVTAYEGKYGEGSRSLFGATAWDAFLITEAAAARAKDSGAPGTPEFRKALSEQIQATNELVGAEAVFSMSPTNHNGTDLRAQTLVRIEGGKWTYVPQDQPSQ</sequence>
<keyword evidence="7" id="KW-1185">Reference proteome</keyword>
<evidence type="ECO:0000256" key="1">
    <source>
        <dbReference type="ARBA" id="ARBA00010062"/>
    </source>
</evidence>